<reference evidence="2 3" key="1">
    <citation type="journal article" date="2010" name="Nature">
        <title>Genome sequencing and analysis of the model grass Brachypodium distachyon.</title>
        <authorList>
            <consortium name="International Brachypodium Initiative"/>
        </authorList>
    </citation>
    <scope>NUCLEOTIDE SEQUENCE [LARGE SCALE GENOMIC DNA]</scope>
    <source>
        <strain evidence="2 3">Bd21</strain>
    </source>
</reference>
<dbReference type="Proteomes" id="UP000008810">
    <property type="component" value="Chromosome 3"/>
</dbReference>
<dbReference type="ExpressionAtlas" id="A0A2K2D2X0">
    <property type="expression patterns" value="baseline"/>
</dbReference>
<evidence type="ECO:0000256" key="1">
    <source>
        <dbReference type="SAM" id="MobiDB-lite"/>
    </source>
</evidence>
<dbReference type="EnsemblPlants" id="PNT68620">
    <property type="protein sequence ID" value="PNT68620"/>
    <property type="gene ID" value="BRADI_3g43352v3"/>
</dbReference>
<proteinExistence type="predicted"/>
<dbReference type="Gramene" id="PNT68620">
    <property type="protein sequence ID" value="PNT68620"/>
    <property type="gene ID" value="BRADI_3g43352v3"/>
</dbReference>
<name>A0A2K2D2X0_BRADI</name>
<dbReference type="InParanoid" id="A0A2K2D2X0"/>
<reference evidence="2" key="2">
    <citation type="submission" date="2017-06" db="EMBL/GenBank/DDBJ databases">
        <title>WGS assembly of Brachypodium distachyon.</title>
        <authorList>
            <consortium name="The International Brachypodium Initiative"/>
            <person name="Lucas S."/>
            <person name="Harmon-Smith M."/>
            <person name="Lail K."/>
            <person name="Tice H."/>
            <person name="Grimwood J."/>
            <person name="Bruce D."/>
            <person name="Barry K."/>
            <person name="Shu S."/>
            <person name="Lindquist E."/>
            <person name="Wang M."/>
            <person name="Pitluck S."/>
            <person name="Vogel J.P."/>
            <person name="Garvin D.F."/>
            <person name="Mockler T.C."/>
            <person name="Schmutz J."/>
            <person name="Rokhsar D."/>
            <person name="Bevan M.W."/>
        </authorList>
    </citation>
    <scope>NUCLEOTIDE SEQUENCE</scope>
    <source>
        <strain evidence="2">Bd21</strain>
    </source>
</reference>
<dbReference type="Gene3D" id="1.10.20.10">
    <property type="entry name" value="Histone, subunit A"/>
    <property type="match status" value="1"/>
</dbReference>
<evidence type="ECO:0000313" key="2">
    <source>
        <dbReference type="EMBL" id="PNT68620.1"/>
    </source>
</evidence>
<evidence type="ECO:0000313" key="3">
    <source>
        <dbReference type="EnsemblPlants" id="PNT68620"/>
    </source>
</evidence>
<dbReference type="EMBL" id="CM000882">
    <property type="protein sequence ID" value="PNT68620.1"/>
    <property type="molecule type" value="Genomic_DNA"/>
</dbReference>
<dbReference type="AlphaFoldDB" id="A0A2K2D2X0"/>
<accession>A0A2K2D2X0</accession>
<keyword evidence="4" id="KW-1185">Reference proteome</keyword>
<protein>
    <submittedName>
        <fullName evidence="2 3">Uncharacterized protein</fullName>
    </submittedName>
</protein>
<evidence type="ECO:0000313" key="4">
    <source>
        <dbReference type="Proteomes" id="UP000008810"/>
    </source>
</evidence>
<gene>
    <name evidence="2" type="ORF">BRADI_3g43352v3</name>
</gene>
<reference evidence="3" key="3">
    <citation type="submission" date="2018-08" db="UniProtKB">
        <authorList>
            <consortium name="EnsemblPlants"/>
        </authorList>
    </citation>
    <scope>IDENTIFICATION</scope>
    <source>
        <strain evidence="3">cv. Bd21</strain>
    </source>
</reference>
<feature type="region of interest" description="Disordered" evidence="1">
    <location>
        <begin position="48"/>
        <end position="70"/>
    </location>
</feature>
<dbReference type="GO" id="GO:0046982">
    <property type="term" value="F:protein heterodimerization activity"/>
    <property type="evidence" value="ECO:0007669"/>
    <property type="project" value="InterPro"/>
</dbReference>
<organism evidence="2">
    <name type="scientific">Brachypodium distachyon</name>
    <name type="common">Purple false brome</name>
    <name type="synonym">Trachynia distachya</name>
    <dbReference type="NCBI Taxonomy" id="15368"/>
    <lineage>
        <taxon>Eukaryota</taxon>
        <taxon>Viridiplantae</taxon>
        <taxon>Streptophyta</taxon>
        <taxon>Embryophyta</taxon>
        <taxon>Tracheophyta</taxon>
        <taxon>Spermatophyta</taxon>
        <taxon>Magnoliopsida</taxon>
        <taxon>Liliopsida</taxon>
        <taxon>Poales</taxon>
        <taxon>Poaceae</taxon>
        <taxon>BOP clade</taxon>
        <taxon>Pooideae</taxon>
        <taxon>Stipodae</taxon>
        <taxon>Brachypodieae</taxon>
        <taxon>Brachypodium</taxon>
    </lineage>
</organism>
<dbReference type="InterPro" id="IPR009072">
    <property type="entry name" value="Histone-fold"/>
</dbReference>
<sequence>MENTRGALPNSTFPYHVCTPENTPGLTRASSPLPRSCASACTQCAAAPQAGSCSSSSPRRGQGSLEKSHARPLSGLLRALPWSRASAESILKNTLVANRRAGSNPGVLLDPHPPRYPLSPAAAFGVRNASIFPSVCPRCVGHTKHRCRAPPPKRKKARRLWPCTAARRQIRKVQSSIRRLTGFAPFVRLVRTARAESNDALLRLLGVARSFDEKDNYYLGWNRLSQPDYIEHTNDAP</sequence>